<dbReference type="PANTHER" id="PTHR42844:SF1">
    <property type="entry name" value="DIHYDRONEOPTERIN ALDOLASE 1-RELATED"/>
    <property type="match status" value="1"/>
</dbReference>
<evidence type="ECO:0000256" key="3">
    <source>
        <dbReference type="ARBA" id="ARBA00005708"/>
    </source>
</evidence>
<dbReference type="NCBIfam" id="TIGR00526">
    <property type="entry name" value="folB_dom"/>
    <property type="match status" value="1"/>
</dbReference>
<evidence type="ECO:0000259" key="7">
    <source>
        <dbReference type="SMART" id="SM00905"/>
    </source>
</evidence>
<keyword evidence="9" id="KW-1185">Reference proteome</keyword>
<reference evidence="8" key="1">
    <citation type="journal article" date="2014" name="Int. J. Syst. Evol. Microbiol.">
        <title>Complete genome of a new Firmicutes species belonging to the dominant human colonic microbiota ('Ruminococcus bicirculans') reveals two chromosomes and a selective capacity to utilize plant glucans.</title>
        <authorList>
            <consortium name="NISC Comparative Sequencing Program"/>
            <person name="Wegmann U."/>
            <person name="Louis P."/>
            <person name="Goesmann A."/>
            <person name="Henrissat B."/>
            <person name="Duncan S.H."/>
            <person name="Flint H.J."/>
        </authorList>
    </citation>
    <scope>NUCLEOTIDE SEQUENCE</scope>
    <source>
        <strain evidence="8">NBRC 103408</strain>
    </source>
</reference>
<evidence type="ECO:0000256" key="1">
    <source>
        <dbReference type="ARBA" id="ARBA00001353"/>
    </source>
</evidence>
<gene>
    <name evidence="8" type="ORF">GCM10007924_14700</name>
</gene>
<name>A0ABQ5U4P2_9PROT</name>
<dbReference type="SUPFAM" id="SSF55620">
    <property type="entry name" value="Tetrahydrobiopterin biosynthesis enzymes-like"/>
    <property type="match status" value="1"/>
</dbReference>
<protein>
    <recommendedName>
        <fullName evidence="6">7,8-dihydroneopterin aldolase</fullName>
        <ecNumber evidence="6">4.1.2.25</ecNumber>
    </recommendedName>
</protein>
<dbReference type="EMBL" id="BSNF01000006">
    <property type="protein sequence ID" value="GLQ06249.1"/>
    <property type="molecule type" value="Genomic_DNA"/>
</dbReference>
<comment type="pathway">
    <text evidence="2 6">Cofactor biosynthesis; tetrahydrofolate biosynthesis; 2-amino-4-hydroxy-6-hydroxymethyl-7,8-dihydropteridine diphosphate from 7,8-dihydroneopterin triphosphate: step 3/4.</text>
</comment>
<evidence type="ECO:0000313" key="9">
    <source>
        <dbReference type="Proteomes" id="UP001161409"/>
    </source>
</evidence>
<comment type="catalytic activity">
    <reaction evidence="1 6">
        <text>7,8-dihydroneopterin = 6-hydroxymethyl-7,8-dihydropterin + glycolaldehyde</text>
        <dbReference type="Rhea" id="RHEA:10540"/>
        <dbReference type="ChEBI" id="CHEBI:17001"/>
        <dbReference type="ChEBI" id="CHEBI:17071"/>
        <dbReference type="ChEBI" id="CHEBI:44841"/>
        <dbReference type="EC" id="4.1.2.25"/>
    </reaction>
</comment>
<reference evidence="8" key="2">
    <citation type="submission" date="2023-01" db="EMBL/GenBank/DDBJ databases">
        <title>Draft genome sequence of Sneathiella chinensis strain NBRC 103408.</title>
        <authorList>
            <person name="Sun Q."/>
            <person name="Mori K."/>
        </authorList>
    </citation>
    <scope>NUCLEOTIDE SEQUENCE</scope>
    <source>
        <strain evidence="8">NBRC 103408</strain>
    </source>
</reference>
<dbReference type="Gene3D" id="3.30.1130.10">
    <property type="match status" value="1"/>
</dbReference>
<dbReference type="InterPro" id="IPR006156">
    <property type="entry name" value="Dihydroneopterin_aldolase"/>
</dbReference>
<dbReference type="NCBIfam" id="TIGR00525">
    <property type="entry name" value="folB"/>
    <property type="match status" value="1"/>
</dbReference>
<evidence type="ECO:0000256" key="6">
    <source>
        <dbReference type="RuleBase" id="RU362079"/>
    </source>
</evidence>
<evidence type="ECO:0000313" key="8">
    <source>
        <dbReference type="EMBL" id="GLQ06249.1"/>
    </source>
</evidence>
<dbReference type="Proteomes" id="UP001161409">
    <property type="component" value="Unassembled WGS sequence"/>
</dbReference>
<dbReference type="SMART" id="SM00905">
    <property type="entry name" value="FolB"/>
    <property type="match status" value="1"/>
</dbReference>
<dbReference type="InterPro" id="IPR043133">
    <property type="entry name" value="GTP-CH-I_C/QueF"/>
</dbReference>
<keyword evidence="4 6" id="KW-0289">Folate biosynthesis</keyword>
<dbReference type="InterPro" id="IPR006157">
    <property type="entry name" value="FolB_dom"/>
</dbReference>
<accession>A0ABQ5U4P2</accession>
<organism evidence="8 9">
    <name type="scientific">Sneathiella chinensis</name>
    <dbReference type="NCBI Taxonomy" id="349750"/>
    <lineage>
        <taxon>Bacteria</taxon>
        <taxon>Pseudomonadati</taxon>
        <taxon>Pseudomonadota</taxon>
        <taxon>Alphaproteobacteria</taxon>
        <taxon>Sneathiellales</taxon>
        <taxon>Sneathiellaceae</taxon>
        <taxon>Sneathiella</taxon>
    </lineage>
</organism>
<evidence type="ECO:0000256" key="2">
    <source>
        <dbReference type="ARBA" id="ARBA00005013"/>
    </source>
</evidence>
<dbReference type="EC" id="4.1.2.25" evidence="6"/>
<dbReference type="PANTHER" id="PTHR42844">
    <property type="entry name" value="DIHYDRONEOPTERIN ALDOLASE 1-RELATED"/>
    <property type="match status" value="1"/>
</dbReference>
<comment type="caution">
    <text evidence="8">The sequence shown here is derived from an EMBL/GenBank/DDBJ whole genome shotgun (WGS) entry which is preliminary data.</text>
</comment>
<evidence type="ECO:0000256" key="4">
    <source>
        <dbReference type="ARBA" id="ARBA00022909"/>
    </source>
</evidence>
<dbReference type="Pfam" id="PF02152">
    <property type="entry name" value="FolB"/>
    <property type="match status" value="1"/>
</dbReference>
<comment type="function">
    <text evidence="6">Catalyzes the conversion of 7,8-dihydroneopterin to 6-hydroxymethyl-7,8-dihydropterin.</text>
</comment>
<sequence length="138" mass="15317">MNNSELGKVQPLQLPETAAGTHTIFISDLLLDMMIGVYEHEKDASQPVRINITMTVKDHLGPINDDYHNVVCYESIANAVKEMVERQHINLVETLAENIADICLAHTRIVEAKVKVEKLTAVTNAGSVGVEIVRKKKE</sequence>
<feature type="domain" description="Dihydroneopterin aldolase/epimerase" evidence="7">
    <location>
        <begin position="24"/>
        <end position="134"/>
    </location>
</feature>
<keyword evidence="5 6" id="KW-0456">Lyase</keyword>
<evidence type="ECO:0000256" key="5">
    <source>
        <dbReference type="ARBA" id="ARBA00023239"/>
    </source>
</evidence>
<proteinExistence type="inferred from homology"/>
<dbReference type="RefSeq" id="WP_169560305.1">
    <property type="nucleotide sequence ID" value="NZ_BSNF01000006.1"/>
</dbReference>
<comment type="similarity">
    <text evidence="3 6">Belongs to the DHNA family.</text>
</comment>